<gene>
    <name evidence="5" type="ORF">CYMTET_25782</name>
</gene>
<evidence type="ECO:0000256" key="3">
    <source>
        <dbReference type="SAM" id="MobiDB-lite"/>
    </source>
</evidence>
<protein>
    <submittedName>
        <fullName evidence="5">Kinase super protein</fullName>
    </submittedName>
</protein>
<dbReference type="InterPro" id="IPR000719">
    <property type="entry name" value="Prot_kinase_dom"/>
</dbReference>
<keyword evidence="6" id="KW-1185">Reference proteome</keyword>
<dbReference type="SUPFAM" id="SSF56112">
    <property type="entry name" value="Protein kinase-like (PK-like)"/>
    <property type="match status" value="1"/>
</dbReference>
<feature type="compositionally biased region" description="Acidic residues" evidence="3">
    <location>
        <begin position="131"/>
        <end position="148"/>
    </location>
</feature>
<dbReference type="Pfam" id="PF00069">
    <property type="entry name" value="Pkinase"/>
    <property type="match status" value="1"/>
</dbReference>
<feature type="non-terminal residue" evidence="5">
    <location>
        <position position="1"/>
    </location>
</feature>
<name>A0AAE0FTV8_9CHLO</name>
<comment type="caution">
    <text evidence="5">The sequence shown here is derived from an EMBL/GenBank/DDBJ whole genome shotgun (WGS) entry which is preliminary data.</text>
</comment>
<dbReference type="AlphaFoldDB" id="A0AAE0FTV8"/>
<evidence type="ECO:0000313" key="5">
    <source>
        <dbReference type="EMBL" id="KAK3265538.1"/>
    </source>
</evidence>
<proteinExistence type="predicted"/>
<dbReference type="PANTHER" id="PTHR24346:SF30">
    <property type="entry name" value="MATERNAL EMBRYONIC LEUCINE ZIPPER KINASE"/>
    <property type="match status" value="1"/>
</dbReference>
<evidence type="ECO:0000259" key="4">
    <source>
        <dbReference type="PROSITE" id="PS50011"/>
    </source>
</evidence>
<organism evidence="5 6">
    <name type="scientific">Cymbomonas tetramitiformis</name>
    <dbReference type="NCBI Taxonomy" id="36881"/>
    <lineage>
        <taxon>Eukaryota</taxon>
        <taxon>Viridiplantae</taxon>
        <taxon>Chlorophyta</taxon>
        <taxon>Pyramimonadophyceae</taxon>
        <taxon>Pyramimonadales</taxon>
        <taxon>Pyramimonadaceae</taxon>
        <taxon>Cymbomonas</taxon>
    </lineage>
</organism>
<evidence type="ECO:0000256" key="2">
    <source>
        <dbReference type="ARBA" id="ARBA00022840"/>
    </source>
</evidence>
<evidence type="ECO:0000256" key="1">
    <source>
        <dbReference type="ARBA" id="ARBA00022741"/>
    </source>
</evidence>
<dbReference type="Gene3D" id="1.10.510.10">
    <property type="entry name" value="Transferase(Phosphotransferase) domain 1"/>
    <property type="match status" value="1"/>
</dbReference>
<feature type="domain" description="Protein kinase" evidence="4">
    <location>
        <begin position="1"/>
        <end position="84"/>
    </location>
</feature>
<dbReference type="InterPro" id="IPR011009">
    <property type="entry name" value="Kinase-like_dom_sf"/>
</dbReference>
<dbReference type="GO" id="GO:0005737">
    <property type="term" value="C:cytoplasm"/>
    <property type="evidence" value="ECO:0007669"/>
    <property type="project" value="TreeGrafter"/>
</dbReference>
<dbReference type="PROSITE" id="PS50011">
    <property type="entry name" value="PROTEIN_KINASE_DOM"/>
    <property type="match status" value="1"/>
</dbReference>
<dbReference type="Proteomes" id="UP001190700">
    <property type="component" value="Unassembled WGS sequence"/>
</dbReference>
<dbReference type="EMBL" id="LGRX02013850">
    <property type="protein sequence ID" value="KAK3265538.1"/>
    <property type="molecule type" value="Genomic_DNA"/>
</dbReference>
<keyword evidence="2" id="KW-0067">ATP-binding</keyword>
<sequence>AADVWSLGVKLHVMLTQRYPFAHPSSPLNDRLMLKQVVKYWKGEVEYEPPPRVSDACKDTLRWMLAADPAKRMTVQQMLEWPWFEMAAECREAPCSPCTPKRPPLEDLTAIFEMAKKNPTKVDPLLTQTDDCSDIENSDYEDDSDLIE</sequence>
<dbReference type="GO" id="GO:0035556">
    <property type="term" value="P:intracellular signal transduction"/>
    <property type="evidence" value="ECO:0007669"/>
    <property type="project" value="TreeGrafter"/>
</dbReference>
<keyword evidence="5" id="KW-0808">Transferase</keyword>
<accession>A0AAE0FTV8</accession>
<feature type="region of interest" description="Disordered" evidence="3">
    <location>
        <begin position="120"/>
        <end position="148"/>
    </location>
</feature>
<dbReference type="PANTHER" id="PTHR24346">
    <property type="entry name" value="MAP/MICROTUBULE AFFINITY-REGULATING KINASE"/>
    <property type="match status" value="1"/>
</dbReference>
<dbReference type="GO" id="GO:0004674">
    <property type="term" value="F:protein serine/threonine kinase activity"/>
    <property type="evidence" value="ECO:0007669"/>
    <property type="project" value="TreeGrafter"/>
</dbReference>
<dbReference type="GO" id="GO:0005524">
    <property type="term" value="F:ATP binding"/>
    <property type="evidence" value="ECO:0007669"/>
    <property type="project" value="UniProtKB-KW"/>
</dbReference>
<keyword evidence="1" id="KW-0547">Nucleotide-binding</keyword>
<reference evidence="5 6" key="1">
    <citation type="journal article" date="2015" name="Genome Biol. Evol.">
        <title>Comparative Genomics of a Bacterivorous Green Alga Reveals Evolutionary Causalities and Consequences of Phago-Mixotrophic Mode of Nutrition.</title>
        <authorList>
            <person name="Burns J.A."/>
            <person name="Paasch A."/>
            <person name="Narechania A."/>
            <person name="Kim E."/>
        </authorList>
    </citation>
    <scope>NUCLEOTIDE SEQUENCE [LARGE SCALE GENOMIC DNA]</scope>
    <source>
        <strain evidence="5 6">PLY_AMNH</strain>
    </source>
</reference>
<evidence type="ECO:0000313" key="6">
    <source>
        <dbReference type="Proteomes" id="UP001190700"/>
    </source>
</evidence>
<keyword evidence="5" id="KW-0418">Kinase</keyword>